<dbReference type="InterPro" id="IPR027417">
    <property type="entry name" value="P-loop_NTPase"/>
</dbReference>
<keyword evidence="5" id="KW-0378">Hydrolase</keyword>
<keyword evidence="7" id="KW-0472">Membrane</keyword>
<dbReference type="GO" id="GO:0005829">
    <property type="term" value="C:cytosol"/>
    <property type="evidence" value="ECO:0007669"/>
    <property type="project" value="TreeGrafter"/>
</dbReference>
<dbReference type="InterPro" id="IPR041569">
    <property type="entry name" value="AAA_lid_3"/>
</dbReference>
<dbReference type="SMART" id="SM00382">
    <property type="entry name" value="AAA"/>
    <property type="match status" value="1"/>
</dbReference>
<sequence length="605" mass="64794">MGAQTDQGQKGGSPAFVSALRNCIASGCNKGSVQPGMRPDRKSTILMASCTEDSVGGPLRRCFTHELKVEPPDAAGRNLMLQSYLNCQEDTKDHVVSHAVSQTAGFVPRDLKALATIASTIAAVESDLLPQVDDLQARGLNSEKVLTISQGYDAQLNFSEVPTASFKACSAACPGEGEADDPAHFDASNSHLSARHPDGTVPAPSWDTGEGSSSSVWRHVPGMSCLEPPCRHAVMVGQGNLHTPVPPVTASLRRKTLPDAVPMGSSGHSMGSEQEAAAMGIAVVHGYTEQHHVDKALERIREHVALEVGAPKIPDVSWEDVGGLEEAKKAILDTVELPLKHRELFSSGLRRRSGALLYGPPGVGKTLLAKAIATECSINFLSVKGPELLNMYIGESERLVRETFARARRARPCVVFFDELDALAPSRGAAGDSGGVMDRVVSQFLAELDGMTDDNTDIFIFGATNRPDLIDPAVLRPGRMDTLVYVGLPQDPGSKLKVLQALTRKFRLAVDVDLSVVAEACPARFTGADLYALCADAWMVAMKRVIEEAGDSQQRLFELGELPDFSLEVCQTDLLDALSNLQPSLSEAQIEEYEAIRRKHEAGGG</sequence>
<evidence type="ECO:0000313" key="15">
    <source>
        <dbReference type="Proteomes" id="UP000708148"/>
    </source>
</evidence>
<evidence type="ECO:0000256" key="8">
    <source>
        <dbReference type="ARBA" id="ARBA00034811"/>
    </source>
</evidence>
<dbReference type="InterPro" id="IPR047533">
    <property type="entry name" value="RecA-like_PEX6_r2"/>
</dbReference>
<dbReference type="PANTHER" id="PTHR23077:SF9">
    <property type="entry name" value="PEROXISOMAL ATPASE PEX6"/>
    <property type="match status" value="1"/>
</dbReference>
<dbReference type="Gene3D" id="1.10.8.60">
    <property type="match status" value="1"/>
</dbReference>
<organism evidence="14 15">
    <name type="scientific">Ostreobium quekettii</name>
    <dbReference type="NCBI Taxonomy" id="121088"/>
    <lineage>
        <taxon>Eukaryota</taxon>
        <taxon>Viridiplantae</taxon>
        <taxon>Chlorophyta</taxon>
        <taxon>core chlorophytes</taxon>
        <taxon>Ulvophyceae</taxon>
        <taxon>TCBD clade</taxon>
        <taxon>Bryopsidales</taxon>
        <taxon>Ostreobineae</taxon>
        <taxon>Ostreobiaceae</taxon>
        <taxon>Ostreobium</taxon>
    </lineage>
</organism>
<evidence type="ECO:0000259" key="13">
    <source>
        <dbReference type="SMART" id="SM00382"/>
    </source>
</evidence>
<evidence type="ECO:0000256" key="3">
    <source>
        <dbReference type="ARBA" id="ARBA00022593"/>
    </source>
</evidence>
<evidence type="ECO:0000256" key="9">
    <source>
        <dbReference type="ARBA" id="ARBA00034920"/>
    </source>
</evidence>
<dbReference type="GO" id="GO:0016558">
    <property type="term" value="P:protein import into peroxisome matrix"/>
    <property type="evidence" value="ECO:0007669"/>
    <property type="project" value="TreeGrafter"/>
</dbReference>
<proteinExistence type="inferred from homology"/>
<dbReference type="Pfam" id="PF17862">
    <property type="entry name" value="AAA_lid_3"/>
    <property type="match status" value="1"/>
</dbReference>
<dbReference type="PROSITE" id="PS00674">
    <property type="entry name" value="AAA"/>
    <property type="match status" value="1"/>
</dbReference>
<dbReference type="Proteomes" id="UP000708148">
    <property type="component" value="Unassembled WGS sequence"/>
</dbReference>
<evidence type="ECO:0000256" key="2">
    <source>
        <dbReference type="ARBA" id="ARBA00006914"/>
    </source>
</evidence>
<evidence type="ECO:0000256" key="6">
    <source>
        <dbReference type="ARBA" id="ARBA00022840"/>
    </source>
</evidence>
<keyword evidence="6 11" id="KW-0067">ATP-binding</keyword>
<comment type="similarity">
    <text evidence="2 11">Belongs to the AAA ATPase family.</text>
</comment>
<evidence type="ECO:0000256" key="10">
    <source>
        <dbReference type="ARBA" id="ARBA00048778"/>
    </source>
</evidence>
<protein>
    <recommendedName>
        <fullName evidence="8">Peroxisomal ATPase PEX6</fullName>
    </recommendedName>
    <alternativeName>
        <fullName evidence="9">Peroxin-6</fullName>
    </alternativeName>
</protein>
<evidence type="ECO:0000256" key="4">
    <source>
        <dbReference type="ARBA" id="ARBA00022741"/>
    </source>
</evidence>
<evidence type="ECO:0000313" key="14">
    <source>
        <dbReference type="EMBL" id="CAD7703055.1"/>
    </source>
</evidence>
<comment type="catalytic activity">
    <reaction evidence="10">
        <text>ATP + H2O = ADP + phosphate + H(+)</text>
        <dbReference type="Rhea" id="RHEA:13065"/>
        <dbReference type="ChEBI" id="CHEBI:15377"/>
        <dbReference type="ChEBI" id="CHEBI:15378"/>
        <dbReference type="ChEBI" id="CHEBI:30616"/>
        <dbReference type="ChEBI" id="CHEBI:43474"/>
        <dbReference type="ChEBI" id="CHEBI:456216"/>
    </reaction>
    <physiologicalReaction direction="left-to-right" evidence="10">
        <dbReference type="Rhea" id="RHEA:13066"/>
    </physiologicalReaction>
</comment>
<reference evidence="14" key="1">
    <citation type="submission" date="2020-12" db="EMBL/GenBank/DDBJ databases">
        <authorList>
            <person name="Iha C."/>
        </authorList>
    </citation>
    <scope>NUCLEOTIDE SEQUENCE</scope>
</reference>
<feature type="domain" description="AAA+ ATPase" evidence="13">
    <location>
        <begin position="351"/>
        <end position="490"/>
    </location>
</feature>
<dbReference type="EMBL" id="CAJHUC010002049">
    <property type="protein sequence ID" value="CAD7703055.1"/>
    <property type="molecule type" value="Genomic_DNA"/>
</dbReference>
<evidence type="ECO:0000256" key="12">
    <source>
        <dbReference type="SAM" id="MobiDB-lite"/>
    </source>
</evidence>
<dbReference type="PANTHER" id="PTHR23077">
    <property type="entry name" value="AAA-FAMILY ATPASE"/>
    <property type="match status" value="1"/>
</dbReference>
<dbReference type="InterPro" id="IPR003960">
    <property type="entry name" value="ATPase_AAA_CS"/>
</dbReference>
<dbReference type="InterPro" id="IPR003959">
    <property type="entry name" value="ATPase_AAA_core"/>
</dbReference>
<evidence type="ECO:0000256" key="11">
    <source>
        <dbReference type="RuleBase" id="RU003651"/>
    </source>
</evidence>
<evidence type="ECO:0000256" key="1">
    <source>
        <dbReference type="ARBA" id="ARBA00004370"/>
    </source>
</evidence>
<evidence type="ECO:0000256" key="5">
    <source>
        <dbReference type="ARBA" id="ARBA00022801"/>
    </source>
</evidence>
<accession>A0A8S1JAF8</accession>
<dbReference type="InterPro" id="IPR003593">
    <property type="entry name" value="AAA+_ATPase"/>
</dbReference>
<feature type="region of interest" description="Disordered" evidence="12">
    <location>
        <begin position="177"/>
        <end position="214"/>
    </location>
</feature>
<comment type="subcellular location">
    <subcellularLocation>
        <location evidence="1">Membrane</location>
    </subcellularLocation>
</comment>
<dbReference type="GO" id="GO:0016887">
    <property type="term" value="F:ATP hydrolysis activity"/>
    <property type="evidence" value="ECO:0007669"/>
    <property type="project" value="InterPro"/>
</dbReference>
<gene>
    <name evidence="14" type="ORF">OSTQU699_LOCUS8412</name>
</gene>
<keyword evidence="15" id="KW-1185">Reference proteome</keyword>
<keyword evidence="4 11" id="KW-0547">Nucleotide-binding</keyword>
<evidence type="ECO:0000256" key="7">
    <source>
        <dbReference type="ARBA" id="ARBA00023136"/>
    </source>
</evidence>
<dbReference type="GO" id="GO:0005524">
    <property type="term" value="F:ATP binding"/>
    <property type="evidence" value="ECO:0007669"/>
    <property type="project" value="UniProtKB-KW"/>
</dbReference>
<dbReference type="Pfam" id="PF00004">
    <property type="entry name" value="AAA"/>
    <property type="match status" value="1"/>
</dbReference>
<dbReference type="SUPFAM" id="SSF52540">
    <property type="entry name" value="P-loop containing nucleoside triphosphate hydrolases"/>
    <property type="match status" value="2"/>
</dbReference>
<dbReference type="Gene3D" id="3.40.50.300">
    <property type="entry name" value="P-loop containing nucleotide triphosphate hydrolases"/>
    <property type="match status" value="1"/>
</dbReference>
<dbReference type="CDD" id="cd19527">
    <property type="entry name" value="RecA-like_PEX6_r2"/>
    <property type="match status" value="1"/>
</dbReference>
<comment type="caution">
    <text evidence="14">The sequence shown here is derived from an EMBL/GenBank/DDBJ whole genome shotgun (WGS) entry which is preliminary data.</text>
</comment>
<keyword evidence="3" id="KW-0962">Peroxisome biogenesis</keyword>
<name>A0A8S1JAF8_9CHLO</name>
<dbReference type="GO" id="GO:0005778">
    <property type="term" value="C:peroxisomal membrane"/>
    <property type="evidence" value="ECO:0007669"/>
    <property type="project" value="TreeGrafter"/>
</dbReference>
<dbReference type="OrthoDB" id="2187at2759"/>
<dbReference type="FunFam" id="3.40.50.300:FF:000109">
    <property type="entry name" value="Peroxisomal biogenesis factor 6"/>
    <property type="match status" value="1"/>
</dbReference>
<dbReference type="AlphaFoldDB" id="A0A8S1JAF8"/>
<dbReference type="InterPro" id="IPR050168">
    <property type="entry name" value="AAA_ATPase_domain"/>
</dbReference>